<dbReference type="GO" id="GO:0000287">
    <property type="term" value="F:magnesium ion binding"/>
    <property type="evidence" value="ECO:0007669"/>
    <property type="project" value="UniProtKB-UniRule"/>
</dbReference>
<dbReference type="InterPro" id="IPR005940">
    <property type="entry name" value="Anthranilate_Pribosyl_Tfrase"/>
</dbReference>
<feature type="binding site" evidence="9">
    <location>
        <position position="228"/>
    </location>
    <ligand>
        <name>Mg(2+)</name>
        <dbReference type="ChEBI" id="CHEBI:18420"/>
        <label>1</label>
    </ligand>
</feature>
<feature type="binding site" evidence="9">
    <location>
        <position position="122"/>
    </location>
    <ligand>
        <name>5-phospho-alpha-D-ribose 1-diphosphate</name>
        <dbReference type="ChEBI" id="CHEBI:58017"/>
    </ligand>
</feature>
<comment type="caution">
    <text evidence="9">Lacks conserved residue(s) required for the propagation of feature annotation.</text>
</comment>
<dbReference type="InterPro" id="IPR035902">
    <property type="entry name" value="Nuc_phospho_transferase"/>
</dbReference>
<evidence type="ECO:0000259" key="11">
    <source>
        <dbReference type="Pfam" id="PF02885"/>
    </source>
</evidence>
<dbReference type="Gene3D" id="3.40.1030.10">
    <property type="entry name" value="Nucleoside phosphorylase/phosphoribosyltransferase catalytic domain"/>
    <property type="match status" value="1"/>
</dbReference>
<comment type="pathway">
    <text evidence="1 9">Amino-acid biosynthesis; L-tryptophan biosynthesis; L-tryptophan from chorismate: step 2/5.</text>
</comment>
<feature type="binding site" evidence="9">
    <location>
        <position position="90"/>
    </location>
    <ligand>
        <name>5-phospho-alpha-D-ribose 1-diphosphate</name>
        <dbReference type="ChEBI" id="CHEBI:58017"/>
    </ligand>
</feature>
<evidence type="ECO:0000313" key="13">
    <source>
        <dbReference type="Proteomes" id="UP000295678"/>
    </source>
</evidence>
<evidence type="ECO:0000313" key="12">
    <source>
        <dbReference type="EMBL" id="TCT12575.1"/>
    </source>
</evidence>
<dbReference type="Proteomes" id="UP000295678">
    <property type="component" value="Unassembled WGS sequence"/>
</dbReference>
<comment type="similarity">
    <text evidence="9">Belongs to the anthranilate phosphoribosyltransferase family.</text>
</comment>
<dbReference type="Pfam" id="PF00591">
    <property type="entry name" value="Glycos_transf_3"/>
    <property type="match status" value="1"/>
</dbReference>
<keyword evidence="13" id="KW-1185">Reference proteome</keyword>
<comment type="similarity">
    <text evidence="8">In the C-terminal section; belongs to the anthranilate phosphoribosyltransferase family.</text>
</comment>
<comment type="cofactor">
    <cofactor evidence="9">
        <name>Mg(2+)</name>
        <dbReference type="ChEBI" id="CHEBI:18420"/>
    </cofactor>
    <text evidence="9">Binds 2 magnesium ions per monomer.</text>
</comment>
<keyword evidence="4 9" id="KW-0808">Transferase</keyword>
<evidence type="ECO:0000256" key="4">
    <source>
        <dbReference type="ARBA" id="ARBA00022679"/>
    </source>
</evidence>
<keyword evidence="9" id="KW-0460">Magnesium</keyword>
<evidence type="ECO:0000256" key="1">
    <source>
        <dbReference type="ARBA" id="ARBA00004907"/>
    </source>
</evidence>
<dbReference type="PANTHER" id="PTHR43285">
    <property type="entry name" value="ANTHRANILATE PHOSPHORIBOSYLTRANSFERASE"/>
    <property type="match status" value="1"/>
</dbReference>
<dbReference type="Pfam" id="PF02885">
    <property type="entry name" value="Glycos_trans_3N"/>
    <property type="match status" value="1"/>
</dbReference>
<feature type="binding site" evidence="9">
    <location>
        <position position="82"/>
    </location>
    <ligand>
        <name>5-phospho-alpha-D-ribose 1-diphosphate</name>
        <dbReference type="ChEBI" id="CHEBI:58017"/>
    </ligand>
</feature>
<evidence type="ECO:0000256" key="9">
    <source>
        <dbReference type="HAMAP-Rule" id="MF_00211"/>
    </source>
</evidence>
<dbReference type="RefSeq" id="WP_132805348.1">
    <property type="nucleotide sequence ID" value="NZ_SMAK01000002.1"/>
</dbReference>
<accession>A0A4R3MFS0</accession>
<dbReference type="OrthoDB" id="9806430at2"/>
<evidence type="ECO:0000256" key="6">
    <source>
        <dbReference type="ARBA" id="ARBA00023141"/>
    </source>
</evidence>
<evidence type="ECO:0000256" key="8">
    <source>
        <dbReference type="ARBA" id="ARBA00061188"/>
    </source>
</evidence>
<dbReference type="PANTHER" id="PTHR43285:SF2">
    <property type="entry name" value="ANTHRANILATE PHOSPHORIBOSYLTRANSFERASE"/>
    <property type="match status" value="1"/>
</dbReference>
<keyword evidence="2 9" id="KW-0028">Amino-acid biosynthesis</keyword>
<dbReference type="InterPro" id="IPR017459">
    <property type="entry name" value="Glycosyl_Trfase_fam3_N_dom"/>
</dbReference>
<dbReference type="EC" id="2.4.2.18" evidence="9"/>
<feature type="binding site" evidence="9">
    <location>
        <begin position="92"/>
        <end position="95"/>
    </location>
    <ligand>
        <name>5-phospho-alpha-D-ribose 1-diphosphate</name>
        <dbReference type="ChEBI" id="CHEBI:58017"/>
    </ligand>
</feature>
<dbReference type="UniPathway" id="UPA00035">
    <property type="reaction ID" value="UER00041"/>
</dbReference>
<comment type="caution">
    <text evidence="12">The sequence shown here is derived from an EMBL/GenBank/DDBJ whole genome shotgun (WGS) entry which is preliminary data.</text>
</comment>
<feature type="binding site" evidence="9">
    <location>
        <position position="94"/>
    </location>
    <ligand>
        <name>Mg(2+)</name>
        <dbReference type="ChEBI" id="CHEBI:18420"/>
        <label>1</label>
    </ligand>
</feature>
<evidence type="ECO:0000256" key="5">
    <source>
        <dbReference type="ARBA" id="ARBA00022822"/>
    </source>
</evidence>
<feature type="binding site" evidence="9">
    <location>
        <position position="228"/>
    </location>
    <ligand>
        <name>Mg(2+)</name>
        <dbReference type="ChEBI" id="CHEBI:18420"/>
        <label>2</label>
    </ligand>
</feature>
<keyword evidence="6 9" id="KW-0057">Aromatic amino acid biosynthesis</keyword>
<feature type="binding site" evidence="9">
    <location>
        <position position="82"/>
    </location>
    <ligand>
        <name>anthranilate</name>
        <dbReference type="ChEBI" id="CHEBI:16567"/>
        <label>1</label>
    </ligand>
</feature>
<feature type="binding site" evidence="9">
    <location>
        <begin position="110"/>
        <end position="118"/>
    </location>
    <ligand>
        <name>5-phospho-alpha-D-ribose 1-diphosphate</name>
        <dbReference type="ChEBI" id="CHEBI:58017"/>
    </ligand>
</feature>
<dbReference type="SUPFAM" id="SSF47648">
    <property type="entry name" value="Nucleoside phosphorylase/phosphoribosyltransferase N-terminal domain"/>
    <property type="match status" value="1"/>
</dbReference>
<evidence type="ECO:0000256" key="2">
    <source>
        <dbReference type="ARBA" id="ARBA00022605"/>
    </source>
</evidence>
<feature type="binding site" evidence="9">
    <location>
        <begin position="85"/>
        <end position="86"/>
    </location>
    <ligand>
        <name>5-phospho-alpha-D-ribose 1-diphosphate</name>
        <dbReference type="ChEBI" id="CHEBI:58017"/>
    </ligand>
</feature>
<dbReference type="GO" id="GO:0005829">
    <property type="term" value="C:cytosol"/>
    <property type="evidence" value="ECO:0007669"/>
    <property type="project" value="TreeGrafter"/>
</dbReference>
<gene>
    <name evidence="9" type="primary">trpD</name>
    <name evidence="12" type="ORF">EDC22_102260</name>
</gene>
<dbReference type="SUPFAM" id="SSF52418">
    <property type="entry name" value="Nucleoside phosphorylase/phosphoribosyltransferase catalytic domain"/>
    <property type="match status" value="1"/>
</dbReference>
<sequence length="340" mass="35313">MKPTNLKDFIAIVADGRPLSRDEARQAFDIIMSGEATPSQIGGLLMALRVRGETVDEIAGAVATMRAKMLPVRAPGAIDIVGTGGDGVGTYNVSTCAAIVVAACGVPVAKHGNRALSSRSGAADVLAALGVNIELTPEQIADCIAQAGVGFMFAPAHHSAMKHVGPSRVELGTRTIFNLLGPLSNPAGTRRQLIGTFARRWVVPMAEVLGTLGSERVWVVHGSDGLDEITTTGPTFVAELKDGEVRTFEIVPEDIGVRQASLDELKGGDAETNAAALKAVLGGERGPFRDIVLFNAAAALVVADRAKDLAEGARLAANAIDSGAARERLAKLVAVSRVEQ</sequence>
<organism evidence="12 13">
    <name type="scientific">Tepidamorphus gemmatus</name>
    <dbReference type="NCBI Taxonomy" id="747076"/>
    <lineage>
        <taxon>Bacteria</taxon>
        <taxon>Pseudomonadati</taxon>
        <taxon>Pseudomonadota</taxon>
        <taxon>Alphaproteobacteria</taxon>
        <taxon>Hyphomicrobiales</taxon>
        <taxon>Tepidamorphaceae</taxon>
        <taxon>Tepidamorphus</taxon>
    </lineage>
</organism>
<dbReference type="HAMAP" id="MF_00211">
    <property type="entry name" value="TrpD"/>
    <property type="match status" value="1"/>
</dbReference>
<evidence type="ECO:0000259" key="10">
    <source>
        <dbReference type="Pfam" id="PF00591"/>
    </source>
</evidence>
<comment type="function">
    <text evidence="9">Catalyzes the transfer of the phosphoribosyl group of 5-phosphorylribose-1-pyrophosphate (PRPP) to anthranilate to yield N-(5'-phosphoribosyl)-anthranilate (PRA).</text>
</comment>
<proteinExistence type="inferred from homology"/>
<comment type="subunit">
    <text evidence="9">Homodimer.</text>
</comment>
<dbReference type="NCBIfam" id="TIGR01245">
    <property type="entry name" value="trpD"/>
    <property type="match status" value="1"/>
</dbReference>
<comment type="catalytic activity">
    <reaction evidence="7 9">
        <text>N-(5-phospho-beta-D-ribosyl)anthranilate + diphosphate = 5-phospho-alpha-D-ribose 1-diphosphate + anthranilate</text>
        <dbReference type="Rhea" id="RHEA:11768"/>
        <dbReference type="ChEBI" id="CHEBI:16567"/>
        <dbReference type="ChEBI" id="CHEBI:18277"/>
        <dbReference type="ChEBI" id="CHEBI:33019"/>
        <dbReference type="ChEBI" id="CHEBI:58017"/>
        <dbReference type="EC" id="2.4.2.18"/>
    </reaction>
</comment>
<dbReference type="GO" id="GO:0004048">
    <property type="term" value="F:anthranilate phosphoribosyltransferase activity"/>
    <property type="evidence" value="ECO:0007669"/>
    <property type="project" value="UniProtKB-UniRule"/>
</dbReference>
<feature type="binding site" evidence="9">
    <location>
        <position position="113"/>
    </location>
    <ligand>
        <name>anthranilate</name>
        <dbReference type="ChEBI" id="CHEBI:16567"/>
        <label>1</label>
    </ligand>
</feature>
<dbReference type="InterPro" id="IPR036320">
    <property type="entry name" value="Glycosyl_Trfase_fam3_N_dom_sf"/>
</dbReference>
<evidence type="ECO:0000256" key="3">
    <source>
        <dbReference type="ARBA" id="ARBA00022676"/>
    </source>
</evidence>
<keyword evidence="3 9" id="KW-0328">Glycosyltransferase</keyword>
<feature type="binding site" evidence="9">
    <location>
        <position position="168"/>
    </location>
    <ligand>
        <name>anthranilate</name>
        <dbReference type="ChEBI" id="CHEBI:16567"/>
        <label>2</label>
    </ligand>
</feature>
<dbReference type="GO" id="GO:0000162">
    <property type="term" value="P:L-tryptophan biosynthetic process"/>
    <property type="evidence" value="ECO:0007669"/>
    <property type="project" value="UniProtKB-UniRule"/>
</dbReference>
<reference evidence="12 13" key="1">
    <citation type="submission" date="2019-03" db="EMBL/GenBank/DDBJ databases">
        <title>Genomic Encyclopedia of Type Strains, Phase IV (KMG-IV): sequencing the most valuable type-strain genomes for metagenomic binning, comparative biology and taxonomic classification.</title>
        <authorList>
            <person name="Goeker M."/>
        </authorList>
    </citation>
    <scope>NUCLEOTIDE SEQUENCE [LARGE SCALE GENOMIC DNA]</scope>
    <source>
        <strain evidence="12 13">DSM 19345</strain>
    </source>
</reference>
<dbReference type="AlphaFoldDB" id="A0A4R3MFS0"/>
<keyword evidence="9" id="KW-0479">Metal-binding</keyword>
<dbReference type="FunFam" id="3.40.1030.10:FF:000002">
    <property type="entry name" value="Anthranilate phosphoribosyltransferase"/>
    <property type="match status" value="1"/>
</dbReference>
<protein>
    <recommendedName>
        <fullName evidence="9">Anthranilate phosphoribosyltransferase</fullName>
        <ecNumber evidence="9">2.4.2.18</ecNumber>
    </recommendedName>
</protein>
<feature type="domain" description="Glycosyl transferase family 3 N-terminal" evidence="11">
    <location>
        <begin position="7"/>
        <end position="68"/>
    </location>
</feature>
<evidence type="ECO:0000256" key="7">
    <source>
        <dbReference type="ARBA" id="ARBA00052328"/>
    </source>
</evidence>
<dbReference type="InterPro" id="IPR000312">
    <property type="entry name" value="Glycosyl_Trfase_fam3"/>
</dbReference>
<feature type="binding site" evidence="9">
    <location>
        <position position="227"/>
    </location>
    <ligand>
        <name>Mg(2+)</name>
        <dbReference type="ChEBI" id="CHEBI:18420"/>
        <label>2</label>
    </ligand>
</feature>
<dbReference type="EMBL" id="SMAK01000002">
    <property type="protein sequence ID" value="TCT12575.1"/>
    <property type="molecule type" value="Genomic_DNA"/>
</dbReference>
<feature type="domain" description="Glycosyl transferase family 3" evidence="10">
    <location>
        <begin position="76"/>
        <end position="325"/>
    </location>
</feature>
<name>A0A4R3MFS0_9HYPH</name>
<dbReference type="Gene3D" id="1.20.970.10">
    <property type="entry name" value="Transferase, Pyrimidine Nucleoside Phosphorylase, Chain C"/>
    <property type="match status" value="1"/>
</dbReference>
<keyword evidence="5 9" id="KW-0822">Tryptophan biosynthesis</keyword>